<dbReference type="RefSeq" id="WP_236119860.1">
    <property type="nucleotide sequence ID" value="NZ_JAKGSI010000006.1"/>
</dbReference>
<evidence type="ECO:0000259" key="2">
    <source>
        <dbReference type="Pfam" id="PF12089"/>
    </source>
</evidence>
<feature type="transmembrane region" description="Helical" evidence="1">
    <location>
        <begin position="20"/>
        <end position="42"/>
    </location>
</feature>
<reference evidence="3" key="1">
    <citation type="submission" date="2022-01" db="EMBL/GenBank/DDBJ databases">
        <title>Corynebacterium sp. nov isolated from isolated from the feces of the greater white-fronted geese (Anser albifrons) at Poyang Lake, PR China.</title>
        <authorList>
            <person name="Liu Q."/>
        </authorList>
    </citation>
    <scope>NUCLEOTIDE SEQUENCE</scope>
    <source>
        <strain evidence="3">JCM 32435</strain>
    </source>
</reference>
<organism evidence="3 4">
    <name type="scientific">Corynebacterium uropygiale</name>
    <dbReference type="NCBI Taxonomy" id="1775911"/>
    <lineage>
        <taxon>Bacteria</taxon>
        <taxon>Bacillati</taxon>
        <taxon>Actinomycetota</taxon>
        <taxon>Actinomycetes</taxon>
        <taxon>Mycobacteriales</taxon>
        <taxon>Corynebacteriaceae</taxon>
        <taxon>Corynebacterium</taxon>
    </lineage>
</organism>
<dbReference type="EMBL" id="JAKGSI010000006">
    <property type="protein sequence ID" value="MCF4007617.1"/>
    <property type="molecule type" value="Genomic_DNA"/>
</dbReference>
<evidence type="ECO:0000313" key="3">
    <source>
        <dbReference type="EMBL" id="MCF4007617.1"/>
    </source>
</evidence>
<evidence type="ECO:0000256" key="1">
    <source>
        <dbReference type="SAM" id="Phobius"/>
    </source>
</evidence>
<keyword evidence="1" id="KW-1133">Transmembrane helix</keyword>
<dbReference type="Proteomes" id="UP001139336">
    <property type="component" value="Unassembled WGS sequence"/>
</dbReference>
<evidence type="ECO:0000313" key="4">
    <source>
        <dbReference type="Proteomes" id="UP001139336"/>
    </source>
</evidence>
<dbReference type="AlphaFoldDB" id="A0A9X1QQ68"/>
<feature type="transmembrane region" description="Helical" evidence="1">
    <location>
        <begin position="62"/>
        <end position="86"/>
    </location>
</feature>
<feature type="transmembrane region" description="Helical" evidence="1">
    <location>
        <begin position="93"/>
        <end position="112"/>
    </location>
</feature>
<feature type="domain" description="DUF3566" evidence="2">
    <location>
        <begin position="7"/>
        <end position="110"/>
    </location>
</feature>
<comment type="caution">
    <text evidence="3">The sequence shown here is derived from an EMBL/GenBank/DDBJ whole genome shotgun (WGS) entry which is preliminary data.</text>
</comment>
<keyword evidence="1" id="KW-0472">Membrane</keyword>
<protein>
    <submittedName>
        <fullName evidence="3">DUF3566 domain-containing protein</fullName>
    </submittedName>
</protein>
<dbReference type="Pfam" id="PF12089">
    <property type="entry name" value="DUF3566"/>
    <property type="match status" value="1"/>
</dbReference>
<dbReference type="InterPro" id="IPR021949">
    <property type="entry name" value="DUF3566_TM"/>
</dbReference>
<accession>A0A9X1QQ68</accession>
<proteinExistence type="predicted"/>
<keyword evidence="1" id="KW-0812">Transmembrane</keyword>
<sequence length="113" mass="11736">MAAREQALTRISPQSAFRVALAFSLVGLVAWILATAILYISLDFVGVWDKFNSVVSGVGSEQVISFGMAMAVSALVGAIGAIAMTILAPIMALIYNAVVDLFGGIVVTFHSGS</sequence>
<keyword evidence="4" id="KW-1185">Reference proteome</keyword>
<gene>
    <name evidence="3" type="ORF">L1O03_10635</name>
</gene>
<name>A0A9X1QQ68_9CORY</name>